<organism evidence="1 2">
    <name type="scientific">Flagellimonas marinaquae</name>
    <dbReference type="NCBI Taxonomy" id="254955"/>
    <lineage>
        <taxon>Bacteria</taxon>
        <taxon>Pseudomonadati</taxon>
        <taxon>Bacteroidota</taxon>
        <taxon>Flavobacteriia</taxon>
        <taxon>Flavobacteriales</taxon>
        <taxon>Flavobacteriaceae</taxon>
        <taxon>Flagellimonas</taxon>
    </lineage>
</organism>
<dbReference type="AlphaFoldDB" id="A0AA48HFC1"/>
<dbReference type="EMBL" id="AP027268">
    <property type="protein sequence ID" value="BDW92393.1"/>
    <property type="molecule type" value="Genomic_DNA"/>
</dbReference>
<reference evidence="1 2" key="1">
    <citation type="submission" date="2023-01" db="EMBL/GenBank/DDBJ databases">
        <title>Complete genome sequence of Muricauda aquimarina strain IFOP_LL357.</title>
        <authorList>
            <person name="Gajardo G."/>
            <person name="Ueki S."/>
            <person name="Maruyama F."/>
        </authorList>
    </citation>
    <scope>NUCLEOTIDE SEQUENCE [LARGE SCALE GENOMIC DNA]</scope>
    <source>
        <strain evidence="1 2">IFOP_LL357</strain>
    </source>
</reference>
<keyword evidence="2" id="KW-1185">Reference proteome</keyword>
<evidence type="ECO:0000313" key="1">
    <source>
        <dbReference type="EMBL" id="BDW92393.1"/>
    </source>
</evidence>
<proteinExistence type="predicted"/>
<evidence type="ECO:0000313" key="2">
    <source>
        <dbReference type="Proteomes" id="UP001330184"/>
    </source>
</evidence>
<gene>
    <name evidence="1" type="ORF">MACH07_12250</name>
</gene>
<protein>
    <submittedName>
        <fullName evidence="1">Uncharacterized protein</fullName>
    </submittedName>
</protein>
<name>A0AA48HFC1_9FLAO</name>
<sequence>MFLHSCIPLRIAPTIKDYKITQGKKFKRGLPKKTVFVFEDPKDADEFYHYVNTKYQLDDYYVDVQVPFTINDQTFYFSFYEVEIPTKTINLVPLALDVALSRAADMDPMFEDVHATRIGNWYIAIEIFSATEEDCLSFDSVSRELVLSYLRDLKKEYLATDNYNELVFKN</sequence>
<dbReference type="Proteomes" id="UP001330184">
    <property type="component" value="Chromosome"/>
</dbReference>
<accession>A0AA48HFC1</accession>